<organism evidence="2 3">
    <name type="scientific">Porphyromonas loveana</name>
    <dbReference type="NCBI Taxonomy" id="1884669"/>
    <lineage>
        <taxon>Bacteria</taxon>
        <taxon>Pseudomonadati</taxon>
        <taxon>Bacteroidota</taxon>
        <taxon>Bacteroidia</taxon>
        <taxon>Bacteroidales</taxon>
        <taxon>Porphyromonadaceae</taxon>
        <taxon>Porphyromonas</taxon>
    </lineage>
</organism>
<dbReference type="Proteomes" id="UP000245462">
    <property type="component" value="Unassembled WGS sequence"/>
</dbReference>
<comment type="caution">
    <text evidence="2">The sequence shown here is derived from an EMBL/GenBank/DDBJ whole genome shotgun (WGS) entry which is preliminary data.</text>
</comment>
<dbReference type="EMBL" id="QEKY01000008">
    <property type="protein sequence ID" value="PVZ09909.1"/>
    <property type="molecule type" value="Genomic_DNA"/>
</dbReference>
<feature type="transmembrane region" description="Helical" evidence="1">
    <location>
        <begin position="52"/>
        <end position="71"/>
    </location>
</feature>
<keyword evidence="1" id="KW-1133">Transmembrane helix</keyword>
<feature type="transmembrane region" description="Helical" evidence="1">
    <location>
        <begin position="27"/>
        <end position="46"/>
    </location>
</feature>
<reference evidence="2 3" key="1">
    <citation type="submission" date="2018-04" db="EMBL/GenBank/DDBJ databases">
        <title>Genomic Encyclopedia of Type Strains, Phase IV (KMG-IV): sequencing the most valuable type-strain genomes for metagenomic binning, comparative biology and taxonomic classification.</title>
        <authorList>
            <person name="Goeker M."/>
        </authorList>
    </citation>
    <scope>NUCLEOTIDE SEQUENCE [LARGE SCALE GENOMIC DNA]</scope>
    <source>
        <strain evidence="2 3">DSM 28520</strain>
    </source>
</reference>
<keyword evidence="1" id="KW-0812">Transmembrane</keyword>
<accession>A0A2U1FCP9</accession>
<evidence type="ECO:0000256" key="1">
    <source>
        <dbReference type="SAM" id="Phobius"/>
    </source>
</evidence>
<gene>
    <name evidence="2" type="ORF">C7382_10899</name>
</gene>
<evidence type="ECO:0000313" key="2">
    <source>
        <dbReference type="EMBL" id="PVZ09909.1"/>
    </source>
</evidence>
<keyword evidence="3" id="KW-1185">Reference proteome</keyword>
<protein>
    <submittedName>
        <fullName evidence="2">Uncharacterized protein</fullName>
    </submittedName>
</protein>
<proteinExistence type="predicted"/>
<evidence type="ECO:0000313" key="3">
    <source>
        <dbReference type="Proteomes" id="UP000245462"/>
    </source>
</evidence>
<name>A0A2U1FCP9_9PORP</name>
<sequence length="77" mass="8296">MIIALFAEIKSETNNNKHTHMEGIGKYIGALILLIGVLVLAIPAFTDSITDTSLMIGLLLVVVGFFAHIFIGRKAKA</sequence>
<keyword evidence="1" id="KW-0472">Membrane</keyword>
<dbReference type="AlphaFoldDB" id="A0A2U1FCP9"/>